<evidence type="ECO:0000313" key="1">
    <source>
        <dbReference type="EMBL" id="ABG30000.1"/>
    </source>
</evidence>
<protein>
    <submittedName>
        <fullName evidence="1">Uncharacterized protein</fullName>
    </submittedName>
</protein>
<dbReference type="KEGG" id="rde:RD1_0275"/>
<reference evidence="1 2" key="1">
    <citation type="journal article" date="2007" name="J. Bacteriol.">
        <title>The complete genome sequence of Roseobacter denitrificans reveals a mixotrophic rather than photosynthetic metabolism.</title>
        <authorList>
            <person name="Swingley W.D."/>
            <person name="Sadekar S."/>
            <person name="Mastrian S.D."/>
            <person name="Matthies H.J."/>
            <person name="Hao J."/>
            <person name="Ramos H."/>
            <person name="Acharya C.R."/>
            <person name="Conrad A.L."/>
            <person name="Taylor H.L."/>
            <person name="Dejesa L.C."/>
            <person name="Shah M.K."/>
            <person name="O'huallachain M.E."/>
            <person name="Lince M.T."/>
            <person name="Blankenship R.E."/>
            <person name="Beatty J.T."/>
            <person name="Touchman J.W."/>
        </authorList>
    </citation>
    <scope>NUCLEOTIDE SEQUENCE [LARGE SCALE GENOMIC DNA]</scope>
    <source>
        <strain evidence="2">ATCC 33942 / OCh 114</strain>
    </source>
</reference>
<keyword evidence="2" id="KW-1185">Reference proteome</keyword>
<gene>
    <name evidence="1" type="ordered locus">RD1_0275</name>
</gene>
<sequence>MARETTDQRRCSDFVSDALLNDQRFHVLCIMED</sequence>
<accession>Q16DE3</accession>
<dbReference type="AlphaFoldDB" id="Q16DE3"/>
<name>Q16DE3_ROSDO</name>
<organism evidence="1 2">
    <name type="scientific">Roseobacter denitrificans (strain ATCC 33942 / OCh 114)</name>
    <name type="common">Erythrobacter sp. (strain OCh 114)</name>
    <name type="synonym">Roseobacter denitrificans</name>
    <dbReference type="NCBI Taxonomy" id="375451"/>
    <lineage>
        <taxon>Bacteria</taxon>
        <taxon>Pseudomonadati</taxon>
        <taxon>Pseudomonadota</taxon>
        <taxon>Alphaproteobacteria</taxon>
        <taxon>Rhodobacterales</taxon>
        <taxon>Roseobacteraceae</taxon>
        <taxon>Roseobacter</taxon>
    </lineage>
</organism>
<dbReference type="EMBL" id="CP000362">
    <property type="protein sequence ID" value="ABG30000.1"/>
    <property type="molecule type" value="Genomic_DNA"/>
</dbReference>
<evidence type="ECO:0000313" key="2">
    <source>
        <dbReference type="Proteomes" id="UP000007029"/>
    </source>
</evidence>
<proteinExistence type="predicted"/>
<dbReference type="HOGENOM" id="CLU_3383561_0_0_5"/>
<dbReference type="Proteomes" id="UP000007029">
    <property type="component" value="Chromosome"/>
</dbReference>